<protein>
    <submittedName>
        <fullName evidence="1">Uncharacterized protein</fullName>
    </submittedName>
</protein>
<proteinExistence type="predicted"/>
<gene>
    <name evidence="1" type="ORF">S01H1_27863</name>
</gene>
<comment type="caution">
    <text evidence="1">The sequence shown here is derived from an EMBL/GenBank/DDBJ whole genome shotgun (WGS) entry which is preliminary data.</text>
</comment>
<dbReference type="AlphaFoldDB" id="X0U117"/>
<dbReference type="EMBL" id="BARS01016996">
    <property type="protein sequence ID" value="GAF93066.1"/>
    <property type="molecule type" value="Genomic_DNA"/>
</dbReference>
<evidence type="ECO:0000313" key="1">
    <source>
        <dbReference type="EMBL" id="GAF93066.1"/>
    </source>
</evidence>
<organism evidence="1">
    <name type="scientific">marine sediment metagenome</name>
    <dbReference type="NCBI Taxonomy" id="412755"/>
    <lineage>
        <taxon>unclassified sequences</taxon>
        <taxon>metagenomes</taxon>
        <taxon>ecological metagenomes</taxon>
    </lineage>
</organism>
<reference evidence="1" key="1">
    <citation type="journal article" date="2014" name="Front. Microbiol.">
        <title>High frequency of phylogenetically diverse reductive dehalogenase-homologous genes in deep subseafloor sedimentary metagenomes.</title>
        <authorList>
            <person name="Kawai M."/>
            <person name="Futagami T."/>
            <person name="Toyoda A."/>
            <person name="Takaki Y."/>
            <person name="Nishi S."/>
            <person name="Hori S."/>
            <person name="Arai W."/>
            <person name="Tsubouchi T."/>
            <person name="Morono Y."/>
            <person name="Uchiyama I."/>
            <person name="Ito T."/>
            <person name="Fujiyama A."/>
            <person name="Inagaki F."/>
            <person name="Takami H."/>
        </authorList>
    </citation>
    <scope>NUCLEOTIDE SEQUENCE</scope>
    <source>
        <strain evidence="1">Expedition CK06-06</strain>
    </source>
</reference>
<accession>X0U117</accession>
<feature type="non-terminal residue" evidence="1">
    <location>
        <position position="1"/>
    </location>
</feature>
<name>X0U117_9ZZZZ</name>
<sequence>DKELLKLTAAEAQRWHSKLGVDAAIWYDKEEKERNKGVDNVHKVLDAIMKIKEIDGQH</sequence>